<proteinExistence type="predicted"/>
<evidence type="ECO:0000313" key="1">
    <source>
        <dbReference type="EMBL" id="TQR44219.1"/>
    </source>
</evidence>
<accession>A0ABY3AN40</accession>
<evidence type="ECO:0000313" key="2">
    <source>
        <dbReference type="Proteomes" id="UP000316208"/>
    </source>
</evidence>
<keyword evidence="2" id="KW-1185">Reference proteome</keyword>
<comment type="caution">
    <text evidence="1">The sequence shown here is derived from an EMBL/GenBank/DDBJ whole genome shotgun (WGS) entry which is preliminary data.</text>
</comment>
<dbReference type="Proteomes" id="UP000316208">
    <property type="component" value="Unassembled WGS sequence"/>
</dbReference>
<reference evidence="1 2" key="1">
    <citation type="submission" date="2018-03" db="EMBL/GenBank/DDBJ databases">
        <title>Aerobic endospore-forming bacteria genome sequencing and assembly.</title>
        <authorList>
            <person name="Cavalcante D.A."/>
            <person name="Driks A."/>
            <person name="Putonti C."/>
            <person name="De-Souza M.T."/>
        </authorList>
    </citation>
    <scope>NUCLEOTIDE SEQUENCE [LARGE SCALE GENOMIC DNA]</scope>
    <source>
        <strain evidence="1 2">SDF0028</strain>
    </source>
</reference>
<name>A0ABY3AN40_PAEPP</name>
<protein>
    <submittedName>
        <fullName evidence="1">Uncharacterized protein</fullName>
    </submittedName>
</protein>
<gene>
    <name evidence="1" type="ORF">C7Y44_13750</name>
</gene>
<dbReference type="RefSeq" id="WP_142544369.1">
    <property type="nucleotide sequence ID" value="NZ_SADY01000004.1"/>
</dbReference>
<organism evidence="1 2">
    <name type="scientific">Paenibacillus popilliae</name>
    <name type="common">Bacillus popilliae</name>
    <dbReference type="NCBI Taxonomy" id="78057"/>
    <lineage>
        <taxon>Bacteria</taxon>
        <taxon>Bacillati</taxon>
        <taxon>Bacillota</taxon>
        <taxon>Bacilli</taxon>
        <taxon>Bacillales</taxon>
        <taxon>Paenibacillaceae</taxon>
        <taxon>Paenibacillus</taxon>
    </lineage>
</organism>
<sequence length="97" mass="10868">MNSDTGSYEHPRDVMVMIADELETLHGEVTALIEVYHNAAESSDLTFIKILEEKYEQMQGEIAELAVVVDQVQQMIEDPTGDPVLVQLDKEDAAYGR</sequence>
<dbReference type="EMBL" id="SADY01000004">
    <property type="protein sequence ID" value="TQR44219.1"/>
    <property type="molecule type" value="Genomic_DNA"/>
</dbReference>